<dbReference type="Pfam" id="PF23763">
    <property type="entry name" value="Beta-barrel_GLAA-B_I"/>
    <property type="match status" value="1"/>
</dbReference>
<organism evidence="8 9">
    <name type="scientific">Akkermansia glycaniphila</name>
    <dbReference type="NCBI Taxonomy" id="1679444"/>
    <lineage>
        <taxon>Bacteria</taxon>
        <taxon>Pseudomonadati</taxon>
        <taxon>Verrucomicrobiota</taxon>
        <taxon>Verrucomicrobiia</taxon>
        <taxon>Verrucomicrobiales</taxon>
        <taxon>Akkermansiaceae</taxon>
        <taxon>Akkermansia</taxon>
    </lineage>
</organism>
<dbReference type="Pfam" id="PF23764">
    <property type="entry name" value="Beta-barrel_GLAA-B_II"/>
    <property type="match status" value="1"/>
</dbReference>
<keyword evidence="9" id="KW-1185">Reference proteome</keyword>
<dbReference type="InterPro" id="IPR057275">
    <property type="entry name" value="Beta-barrel_GLAA-B_I"/>
</dbReference>
<dbReference type="GO" id="GO:0016829">
    <property type="term" value="F:lyase activity"/>
    <property type="evidence" value="ECO:0007669"/>
    <property type="project" value="UniProtKB-KW"/>
</dbReference>
<keyword evidence="6" id="KW-0326">Glycosidase</keyword>
<protein>
    <submittedName>
        <fullName evidence="8">Pectin lyase fold</fullName>
    </submittedName>
</protein>
<keyword evidence="8" id="KW-0456">Lyase</keyword>
<dbReference type="SUPFAM" id="SSF49785">
    <property type="entry name" value="Galactose-binding domain-like"/>
    <property type="match status" value="1"/>
</dbReference>
<evidence type="ECO:0000313" key="9">
    <source>
        <dbReference type="Proteomes" id="UP000176204"/>
    </source>
</evidence>
<dbReference type="Proteomes" id="UP000176204">
    <property type="component" value="Chromosome I"/>
</dbReference>
<gene>
    <name evidence="8" type="ORF">PYTT_1421</name>
</gene>
<dbReference type="InterPro" id="IPR038637">
    <property type="entry name" value="NPCBM_sf"/>
</dbReference>
<dbReference type="SMART" id="SM00776">
    <property type="entry name" value="NPCBM"/>
    <property type="match status" value="1"/>
</dbReference>
<dbReference type="KEGG" id="agl:PYTT_1421"/>
<dbReference type="RefSeq" id="WP_172801784.1">
    <property type="nucleotide sequence ID" value="NZ_LIGX01000001.1"/>
</dbReference>
<dbReference type="AlphaFoldDB" id="A0A1H6LP70"/>
<reference evidence="9" key="1">
    <citation type="submission" date="2016-09" db="EMBL/GenBank/DDBJ databases">
        <authorList>
            <person name="Koehorst J."/>
        </authorList>
    </citation>
    <scope>NUCLEOTIDE SEQUENCE [LARGE SCALE GENOMIC DNA]</scope>
</reference>
<dbReference type="InterPro" id="IPR011050">
    <property type="entry name" value="Pectin_lyase_fold/virulence"/>
</dbReference>
<dbReference type="Pfam" id="PF08305">
    <property type="entry name" value="NPCBM"/>
    <property type="match status" value="1"/>
</dbReference>
<dbReference type="EMBL" id="LT629973">
    <property type="protein sequence ID" value="SEH88108.1"/>
    <property type="molecule type" value="Genomic_DNA"/>
</dbReference>
<dbReference type="InterPro" id="IPR013222">
    <property type="entry name" value="Glyco_hyd_98_carb-bd"/>
</dbReference>
<evidence type="ECO:0000313" key="8">
    <source>
        <dbReference type="EMBL" id="SEH88108.1"/>
    </source>
</evidence>
<evidence type="ECO:0000256" key="4">
    <source>
        <dbReference type="ARBA" id="ARBA00022737"/>
    </source>
</evidence>
<dbReference type="SUPFAM" id="SSF51126">
    <property type="entry name" value="Pectin lyase-like"/>
    <property type="match status" value="1"/>
</dbReference>
<keyword evidence="5" id="KW-0378">Hydrolase</keyword>
<feature type="domain" description="Glycosyl hydrolase family 98 putative carbohydrate-binding module" evidence="7">
    <location>
        <begin position="11"/>
        <end position="149"/>
    </location>
</feature>
<accession>A0A1H6LP70</accession>
<comment type="catalytic activity">
    <reaction evidence="1">
        <text>Hydrolysis of terminal, non-reducing alpha-D-galactose residues in alpha-D-galactosides, including galactose oligosaccharides, galactomannans and galactolipids.</text>
        <dbReference type="EC" id="3.2.1.22"/>
    </reaction>
</comment>
<dbReference type="GO" id="GO:0004557">
    <property type="term" value="F:alpha-galactosidase activity"/>
    <property type="evidence" value="ECO:0007669"/>
    <property type="project" value="UniProtKB-EC"/>
</dbReference>
<proteinExistence type="predicted"/>
<dbReference type="InterPro" id="IPR056441">
    <property type="entry name" value="Beta-barrel_GLAA-B_II"/>
</dbReference>
<evidence type="ECO:0000256" key="6">
    <source>
        <dbReference type="ARBA" id="ARBA00023295"/>
    </source>
</evidence>
<evidence type="ECO:0000256" key="1">
    <source>
        <dbReference type="ARBA" id="ARBA00001255"/>
    </source>
</evidence>
<dbReference type="InterPro" id="IPR008979">
    <property type="entry name" value="Galactose-bd-like_sf"/>
</dbReference>
<dbReference type="Gene3D" id="2.60.120.1060">
    <property type="entry name" value="NPCBM/NEW2 domain"/>
    <property type="match status" value="1"/>
</dbReference>
<keyword evidence="4" id="KW-0677">Repeat</keyword>
<evidence type="ECO:0000256" key="3">
    <source>
        <dbReference type="ARBA" id="ARBA00022729"/>
    </source>
</evidence>
<comment type="catalytic activity">
    <reaction evidence="2">
        <text>Hydrolysis of terminal, non-reducing branched (1-&gt;3)-alpha-D-galactosidic residues, producing free D-galactose.</text>
        <dbReference type="EC" id="3.2.1.n1"/>
    </reaction>
</comment>
<dbReference type="Gene3D" id="2.160.20.10">
    <property type="entry name" value="Single-stranded right-handed beta-helix, Pectin lyase-like"/>
    <property type="match status" value="2"/>
</dbReference>
<keyword evidence="3" id="KW-0732">Signal</keyword>
<dbReference type="InterPro" id="IPR012334">
    <property type="entry name" value="Pectin_lyas_fold"/>
</dbReference>
<evidence type="ECO:0000259" key="7">
    <source>
        <dbReference type="SMART" id="SM00776"/>
    </source>
</evidence>
<evidence type="ECO:0000256" key="5">
    <source>
        <dbReference type="ARBA" id="ARBA00022801"/>
    </source>
</evidence>
<sequence length="739" mass="80742">MCACAGTAAGAALPPVVSDQDLVMTRQTWGEARRDVSVEGKPLTIGGKVYASGIGTHAISMIPVDVPAAAAVLEGACGIDDEAKGGSVQFRVMDGSSVLWQSAVMKKGMPAEAFKVALPAGARKLYLMAHWVENSDNDHADWVDLAWKEGQRAAGDAPVRISAADFGIKPGEGKGAGKALRAAISAARKAGGSRPVVIELPKGEYHFDREEALEMSFHVSNHDQPEIHPVGVPMVDLQNVTLKGNGSVFVFHGRMMPFLVMDSSGVKVEGIGIDYARPFYSEGRIVKNEGGSTELSLDRKLFPYEVKNGRFEAIYDDGSRSGIQTAMAFQKDTLHIAPDTSDISWNGRCEQLENGNVRMEWDTQARGLKPGDTLVLRNWGRPHPAMVIYRASDTVLNDVPFHCSQGMALLAQRCENVTIHGGGCVIRPGSERVYTASADATHFSNTKGLIKVEGALYEGMMDDAINVHSTCLSIKEIVSPNTIKCRYMHYQAVGFEVFLPGENLCFISGRTLENGSTAKVKSVRKLNTNELLVTLEGDLPAGVKAGDAVENADYYPSVVFNGNTIRNNRARGSLFTTPKKVVVENNLFDHSSGSAILLAGDAQGWYESGRCMDVVIRNNRFLHNLTSRYQFTEGIIAIYPEVKDLANQKEYYHHNVLIEGNEFVTQNVPLVFAISTKDLVFRDNKVTYDDKYRSWNTKPFILRRCADVLIEGNKVNRPAWTIDSCKLEMTPASAVTVKP</sequence>
<evidence type="ECO:0000256" key="2">
    <source>
        <dbReference type="ARBA" id="ARBA00001271"/>
    </source>
</evidence>
<dbReference type="STRING" id="1679444.PYTT_1421"/>
<name>A0A1H6LP70_9BACT</name>